<keyword evidence="6 7" id="KW-0472">Membrane</keyword>
<proteinExistence type="inferred from homology"/>
<reference evidence="8" key="1">
    <citation type="submission" date="2021-06" db="EMBL/GenBank/DDBJ databases">
        <authorList>
            <person name="Kallberg Y."/>
            <person name="Tangrot J."/>
            <person name="Rosling A."/>
        </authorList>
    </citation>
    <scope>NUCLEOTIDE SEQUENCE</scope>
    <source>
        <strain evidence="8">CL551</strain>
    </source>
</reference>
<evidence type="ECO:0000256" key="5">
    <source>
        <dbReference type="ARBA" id="ARBA00022989"/>
    </source>
</evidence>
<evidence type="ECO:0000313" key="8">
    <source>
        <dbReference type="EMBL" id="CAG8679036.1"/>
    </source>
</evidence>
<evidence type="ECO:0000256" key="7">
    <source>
        <dbReference type="RuleBase" id="RU363079"/>
    </source>
</evidence>
<feature type="transmembrane region" description="Helical" evidence="7">
    <location>
        <begin position="439"/>
        <end position="464"/>
    </location>
</feature>
<accession>A0A9N9HJK0</accession>
<protein>
    <recommendedName>
        <fullName evidence="7">Transmembrane 9 superfamily member</fullName>
    </recommendedName>
</protein>
<organism evidence="8 9">
    <name type="scientific">Acaulospora morrowiae</name>
    <dbReference type="NCBI Taxonomy" id="94023"/>
    <lineage>
        <taxon>Eukaryota</taxon>
        <taxon>Fungi</taxon>
        <taxon>Fungi incertae sedis</taxon>
        <taxon>Mucoromycota</taxon>
        <taxon>Glomeromycotina</taxon>
        <taxon>Glomeromycetes</taxon>
        <taxon>Diversisporales</taxon>
        <taxon>Acaulosporaceae</taxon>
        <taxon>Acaulospora</taxon>
    </lineage>
</organism>
<dbReference type="GO" id="GO:0005737">
    <property type="term" value="C:cytoplasm"/>
    <property type="evidence" value="ECO:0007669"/>
    <property type="project" value="UniProtKB-ARBA"/>
</dbReference>
<dbReference type="Proteomes" id="UP000789342">
    <property type="component" value="Unassembled WGS sequence"/>
</dbReference>
<dbReference type="InterPro" id="IPR022234">
    <property type="entry name" value="DUF3759"/>
</dbReference>
<dbReference type="GO" id="GO:0016020">
    <property type="term" value="C:membrane"/>
    <property type="evidence" value="ECO:0007669"/>
    <property type="project" value="UniProtKB-SubCell"/>
</dbReference>
<dbReference type="InterPro" id="IPR004240">
    <property type="entry name" value="EMP70"/>
</dbReference>
<feature type="transmembrane region" description="Helical" evidence="7">
    <location>
        <begin position="511"/>
        <end position="535"/>
    </location>
</feature>
<dbReference type="GO" id="GO:0007034">
    <property type="term" value="P:vacuolar transport"/>
    <property type="evidence" value="ECO:0007669"/>
    <property type="project" value="TreeGrafter"/>
</dbReference>
<sequence length="538" mass="61131">MDNLFGTHEKHHKEVYSGSHEHKGHLSHEVVAGAVGFEAFKAYEKKREQEGHHDKHALAKEVLAGLVSAEAEKLFETKGLKHIDAEKAKWDAKKAAEKMYERVAPHDYEENEKVDVHVNSLTPMMGPKMQLLKSIIPYDYYYKPFHFCEPEDKKDQPESLGSILFGDRIFNSPYELFMLKNESCHVLCENPSKIPGEDASFINARIRENYAINWLIDGLPAASKRTDSKTNSVFYSIGFELGNQGTMSNLSPLLHNHYAIEIQYHKQDQNKYRVVGVLVRPSSHKYESLDDAKNCRMTETLTLDEKTDNTVWYTYKVDWTISPTAWATRWDNYLHTFDPRIHWFSLVNSIVIVLFLTGMVAMILLRALHKDISRYNQIEAQEDVQEDFGWKLVHGDVFRPPNNIMLLSVLLGSGAQLFFMTAVTLVFAVLGFLSPSNRGSLATVMIIFYMLFGSIAGYTSARVYKTFGGESWKKNVFLTAFMFPAIIFSIFLILNFFLVTAKSSGAVPATTLLAIIGLWFLISVPLCCIGSVFGFKKP</sequence>
<evidence type="ECO:0000313" key="9">
    <source>
        <dbReference type="Proteomes" id="UP000789342"/>
    </source>
</evidence>
<keyword evidence="4" id="KW-0732">Signal</keyword>
<keyword evidence="5 7" id="KW-1133">Transmembrane helix</keyword>
<gene>
    <name evidence="8" type="ORF">AMORRO_LOCUS11164</name>
</gene>
<feature type="transmembrane region" description="Helical" evidence="7">
    <location>
        <begin position="476"/>
        <end position="499"/>
    </location>
</feature>
<comment type="caution">
    <text evidence="8">The sequence shown here is derived from an EMBL/GenBank/DDBJ whole genome shotgun (WGS) entry which is preliminary data.</text>
</comment>
<comment type="subcellular location">
    <subcellularLocation>
        <location evidence="1">Membrane</location>
        <topology evidence="1">Multi-pass membrane protein</topology>
    </subcellularLocation>
</comment>
<comment type="similarity">
    <text evidence="2 7">Belongs to the nonaspanin (TM9SF) (TC 9.A.2) family.</text>
</comment>
<feature type="transmembrane region" description="Helical" evidence="7">
    <location>
        <begin position="404"/>
        <end position="433"/>
    </location>
</feature>
<dbReference type="Pfam" id="PF02990">
    <property type="entry name" value="EMP70"/>
    <property type="match status" value="1"/>
</dbReference>
<dbReference type="PANTHER" id="PTHR10766">
    <property type="entry name" value="TRANSMEMBRANE 9 SUPERFAMILY PROTEIN"/>
    <property type="match status" value="1"/>
</dbReference>
<evidence type="ECO:0000256" key="6">
    <source>
        <dbReference type="ARBA" id="ARBA00023136"/>
    </source>
</evidence>
<keyword evidence="9" id="KW-1185">Reference proteome</keyword>
<feature type="non-terminal residue" evidence="8">
    <location>
        <position position="538"/>
    </location>
</feature>
<comment type="caution">
    <text evidence="7">Lacks conserved residue(s) required for the propagation of feature annotation.</text>
</comment>
<dbReference type="OrthoDB" id="1666796at2759"/>
<dbReference type="Pfam" id="PF12585">
    <property type="entry name" value="DUF3759"/>
    <property type="match status" value="1"/>
</dbReference>
<dbReference type="EMBL" id="CAJVPV010013591">
    <property type="protein sequence ID" value="CAG8679036.1"/>
    <property type="molecule type" value="Genomic_DNA"/>
</dbReference>
<evidence type="ECO:0000256" key="3">
    <source>
        <dbReference type="ARBA" id="ARBA00022692"/>
    </source>
</evidence>
<evidence type="ECO:0000256" key="4">
    <source>
        <dbReference type="ARBA" id="ARBA00022729"/>
    </source>
</evidence>
<dbReference type="GO" id="GO:0072657">
    <property type="term" value="P:protein localization to membrane"/>
    <property type="evidence" value="ECO:0007669"/>
    <property type="project" value="TreeGrafter"/>
</dbReference>
<dbReference type="PANTHER" id="PTHR10766:SF111">
    <property type="entry name" value="TRANSMEMBRANE 9 SUPERFAMILY MEMBER 2"/>
    <property type="match status" value="1"/>
</dbReference>
<name>A0A9N9HJK0_9GLOM</name>
<evidence type="ECO:0000256" key="1">
    <source>
        <dbReference type="ARBA" id="ARBA00004141"/>
    </source>
</evidence>
<dbReference type="AlphaFoldDB" id="A0A9N9HJK0"/>
<feature type="transmembrane region" description="Helical" evidence="7">
    <location>
        <begin position="343"/>
        <end position="365"/>
    </location>
</feature>
<keyword evidence="3 7" id="KW-0812">Transmembrane</keyword>
<evidence type="ECO:0000256" key="2">
    <source>
        <dbReference type="ARBA" id="ARBA00005227"/>
    </source>
</evidence>